<keyword evidence="9" id="KW-0564">Palmitate</keyword>
<dbReference type="Gene3D" id="2.50.20.10">
    <property type="entry name" value="Lipoprotein localisation LolA/LolB/LppX"/>
    <property type="match status" value="1"/>
</dbReference>
<evidence type="ECO:0000256" key="5">
    <source>
        <dbReference type="ARBA" id="ARBA00022448"/>
    </source>
</evidence>
<protein>
    <recommendedName>
        <fullName evidence="4">Outer-membrane lipoprotein LolB</fullName>
    </recommendedName>
</protein>
<comment type="subunit">
    <text evidence="3">Monomer.</text>
</comment>
<keyword evidence="6" id="KW-0732">Signal</keyword>
<evidence type="ECO:0000256" key="10">
    <source>
        <dbReference type="ARBA" id="ARBA00023186"/>
    </source>
</evidence>
<keyword evidence="8" id="KW-0472">Membrane</keyword>
<dbReference type="AlphaFoldDB" id="A0A432ZGZ5"/>
<evidence type="ECO:0000256" key="9">
    <source>
        <dbReference type="ARBA" id="ARBA00023139"/>
    </source>
</evidence>
<name>A0A432ZGZ5_9GAMM</name>
<proteinExistence type="inferred from homology"/>
<evidence type="ECO:0000256" key="12">
    <source>
        <dbReference type="ARBA" id="ARBA00023288"/>
    </source>
</evidence>
<evidence type="ECO:0000256" key="3">
    <source>
        <dbReference type="ARBA" id="ARBA00011245"/>
    </source>
</evidence>
<evidence type="ECO:0000256" key="6">
    <source>
        <dbReference type="ARBA" id="ARBA00022729"/>
    </source>
</evidence>
<keyword evidence="10" id="KW-0143">Chaperone</keyword>
<organism evidence="13 14">
    <name type="scientific">Idiomarina seosinensis</name>
    <dbReference type="NCBI Taxonomy" id="281739"/>
    <lineage>
        <taxon>Bacteria</taxon>
        <taxon>Pseudomonadati</taxon>
        <taxon>Pseudomonadota</taxon>
        <taxon>Gammaproteobacteria</taxon>
        <taxon>Alteromonadales</taxon>
        <taxon>Idiomarinaceae</taxon>
        <taxon>Idiomarina</taxon>
    </lineage>
</organism>
<dbReference type="InterPro" id="IPR029046">
    <property type="entry name" value="LolA/LolB/LppX"/>
</dbReference>
<sequence length="260" mass="29482">MPTCVHSCADCTLKPKLLKVITLSVPLISCHFLTEVLSLFAKSRAFLATLRCALLIAVAASVSGCSIPMPDTQRHDKTVSQSLINAHQQQLDSINRWQLSARMAIIQKHNNERDGLYVNWQWQPLDSPQQRLRFSHPLKGQIAELTIDHQQASLNYDGQRYNDRSAERLLKRLLNVDVPVTALSQWALGKTTARLKQLNYLADGKLAAATVEAAAGELWKIDWYYQQQLLPSQVHLESNQIKLKMQINEWQTSFQPMGQQ</sequence>
<comment type="similarity">
    <text evidence="2">Belongs to the LolB family.</text>
</comment>
<dbReference type="GO" id="GO:0009279">
    <property type="term" value="C:cell outer membrane"/>
    <property type="evidence" value="ECO:0007669"/>
    <property type="project" value="UniProtKB-SubCell"/>
</dbReference>
<reference evidence="13 14" key="1">
    <citation type="journal article" date="2011" name="Front. Microbiol.">
        <title>Genomic signatures of strain selection and enhancement in Bacillus atrophaeus var. globigii, a historical biowarfare simulant.</title>
        <authorList>
            <person name="Gibbons H.S."/>
            <person name="Broomall S.M."/>
            <person name="McNew L.A."/>
            <person name="Daligault H."/>
            <person name="Chapman C."/>
            <person name="Bruce D."/>
            <person name="Karavis M."/>
            <person name="Krepps M."/>
            <person name="McGregor P.A."/>
            <person name="Hong C."/>
            <person name="Park K.H."/>
            <person name="Akmal A."/>
            <person name="Feldman A."/>
            <person name="Lin J.S."/>
            <person name="Chang W.E."/>
            <person name="Higgs B.W."/>
            <person name="Demirev P."/>
            <person name="Lindquist J."/>
            <person name="Liem A."/>
            <person name="Fochler E."/>
            <person name="Read T.D."/>
            <person name="Tapia R."/>
            <person name="Johnson S."/>
            <person name="Bishop-Lilly K.A."/>
            <person name="Detter C."/>
            <person name="Han C."/>
            <person name="Sozhamannan S."/>
            <person name="Rosenzweig C.N."/>
            <person name="Skowronski E.W."/>
        </authorList>
    </citation>
    <scope>NUCLEOTIDE SEQUENCE [LARGE SCALE GENOMIC DNA]</scope>
    <source>
        <strain evidence="13 14">CL-SP19</strain>
    </source>
</reference>
<dbReference type="Proteomes" id="UP000287908">
    <property type="component" value="Unassembled WGS sequence"/>
</dbReference>
<evidence type="ECO:0000256" key="8">
    <source>
        <dbReference type="ARBA" id="ARBA00023136"/>
    </source>
</evidence>
<accession>A0A432ZGZ5</accession>
<evidence type="ECO:0000256" key="1">
    <source>
        <dbReference type="ARBA" id="ARBA00004459"/>
    </source>
</evidence>
<evidence type="ECO:0000313" key="14">
    <source>
        <dbReference type="Proteomes" id="UP000287908"/>
    </source>
</evidence>
<keyword evidence="14" id="KW-1185">Reference proteome</keyword>
<dbReference type="EMBL" id="PIQF01000001">
    <property type="protein sequence ID" value="RUO77241.1"/>
    <property type="molecule type" value="Genomic_DNA"/>
</dbReference>
<dbReference type="GO" id="GO:0015031">
    <property type="term" value="P:protein transport"/>
    <property type="evidence" value="ECO:0007669"/>
    <property type="project" value="UniProtKB-KW"/>
</dbReference>
<comment type="caution">
    <text evidence="13">The sequence shown here is derived from an EMBL/GenBank/DDBJ whole genome shotgun (WGS) entry which is preliminary data.</text>
</comment>
<evidence type="ECO:0000313" key="13">
    <source>
        <dbReference type="EMBL" id="RUO77241.1"/>
    </source>
</evidence>
<evidence type="ECO:0000256" key="2">
    <source>
        <dbReference type="ARBA" id="ARBA00009696"/>
    </source>
</evidence>
<dbReference type="CDD" id="cd16326">
    <property type="entry name" value="LolB"/>
    <property type="match status" value="1"/>
</dbReference>
<dbReference type="Pfam" id="PF03550">
    <property type="entry name" value="LolB"/>
    <property type="match status" value="1"/>
</dbReference>
<keyword evidence="5" id="KW-0813">Transport</keyword>
<dbReference type="SUPFAM" id="SSF89392">
    <property type="entry name" value="Prokaryotic lipoproteins and lipoprotein localization factors"/>
    <property type="match status" value="1"/>
</dbReference>
<comment type="subcellular location">
    <subcellularLocation>
        <location evidence="1">Cell outer membrane</location>
        <topology evidence="1">Lipid-anchor</topology>
    </subcellularLocation>
</comment>
<keyword evidence="7" id="KW-0653">Protein transport</keyword>
<evidence type="ECO:0000256" key="7">
    <source>
        <dbReference type="ARBA" id="ARBA00022927"/>
    </source>
</evidence>
<dbReference type="InterPro" id="IPR004565">
    <property type="entry name" value="OM_lipoprot_LolB"/>
</dbReference>
<evidence type="ECO:0000256" key="4">
    <source>
        <dbReference type="ARBA" id="ARBA00016202"/>
    </source>
</evidence>
<keyword evidence="11" id="KW-0998">Cell outer membrane</keyword>
<keyword evidence="12 13" id="KW-0449">Lipoprotein</keyword>
<evidence type="ECO:0000256" key="11">
    <source>
        <dbReference type="ARBA" id="ARBA00023237"/>
    </source>
</evidence>
<gene>
    <name evidence="13" type="primary">lolB</name>
    <name evidence="13" type="ORF">CWI81_01785</name>
</gene>
<dbReference type="NCBIfam" id="TIGR00548">
    <property type="entry name" value="lolB"/>
    <property type="match status" value="1"/>
</dbReference>